<organism evidence="2 3">
    <name type="scientific">Prevotella intermedia</name>
    <dbReference type="NCBI Taxonomy" id="28131"/>
    <lineage>
        <taxon>Bacteria</taxon>
        <taxon>Pseudomonadati</taxon>
        <taxon>Bacteroidota</taxon>
        <taxon>Bacteroidia</taxon>
        <taxon>Bacteroidales</taxon>
        <taxon>Prevotellaceae</taxon>
        <taxon>Prevotella</taxon>
    </lineage>
</organism>
<dbReference type="EMBL" id="AP014598">
    <property type="protein sequence ID" value="BAU18669.1"/>
    <property type="molecule type" value="Genomic_DNA"/>
</dbReference>
<accession>A0A0T7ANR4</accession>
<protein>
    <submittedName>
        <fullName evidence="2">Probable nuclease</fullName>
    </submittedName>
</protein>
<gene>
    <name evidence="2" type="ORF">PIOMA14_II_0164</name>
</gene>
<evidence type="ECO:0000313" key="3">
    <source>
        <dbReference type="Proteomes" id="UP000217431"/>
    </source>
</evidence>
<dbReference type="AlphaFoldDB" id="A0A0T7ANR4"/>
<name>A0A0T7ANR4_PREIN</name>
<dbReference type="RefSeq" id="WP_096408170.1">
    <property type="nucleotide sequence ID" value="NZ_AP014598.1"/>
</dbReference>
<evidence type="ECO:0000259" key="1">
    <source>
        <dbReference type="Pfam" id="PF08937"/>
    </source>
</evidence>
<dbReference type="Pfam" id="PF08937">
    <property type="entry name" value="ThsB_TIR"/>
    <property type="match status" value="1"/>
</dbReference>
<feature type="domain" description="Thoeris protein ThsB TIR-like" evidence="1">
    <location>
        <begin position="5"/>
        <end position="101"/>
    </location>
</feature>
<dbReference type="InterPro" id="IPR036490">
    <property type="entry name" value="ThsB_TIR-like_sf"/>
</dbReference>
<reference evidence="2 3" key="1">
    <citation type="journal article" date="2016" name="DNA Res.">
        <title>The complete genome sequencing of Prevotella intermedia strain OMA14 and a subsequent fine-scale, intra-species genomic comparison reveal an unusual amplification of conjugative and mobile transposons and identify a novel Prevotella-lineage-specific repeat.</title>
        <authorList>
            <person name="Naito M."/>
            <person name="Ogura Y."/>
            <person name="Itoh T."/>
            <person name="Shoji M."/>
            <person name="Okamoto M."/>
            <person name="Hayashi T."/>
            <person name="Nakayama K."/>
        </authorList>
    </citation>
    <scope>NUCLEOTIDE SEQUENCE [LARGE SCALE GENOMIC DNA]</scope>
    <source>
        <strain evidence="2 3">OMA14</strain>
    </source>
</reference>
<dbReference type="Proteomes" id="UP000217431">
    <property type="component" value="Chromosome II"/>
</dbReference>
<sequence length="131" mass="14645">MYRIFISHSWKYSNQYDKIVEFLDDGGINYYNHSVPKDDPVHTNGTDKQLEDAIDAKIRGCNCVIILTGVYSSCSKWIKKEIAIAQKYGKPIIGVRPWGAERVSDAVTQAADVVVGWNAMSVANAVKNYSL</sequence>
<dbReference type="Gene3D" id="3.40.50.9200">
    <property type="entry name" value="Hypothetical protein MTH538"/>
    <property type="match status" value="1"/>
</dbReference>
<evidence type="ECO:0000313" key="2">
    <source>
        <dbReference type="EMBL" id="BAU18669.1"/>
    </source>
</evidence>
<proteinExistence type="predicted"/>
<dbReference type="InterPro" id="IPR015032">
    <property type="entry name" value="ThsB__TIR-like_domain"/>
</dbReference>
<dbReference type="SUPFAM" id="SSF52206">
    <property type="entry name" value="Hypothetical protein MTH538"/>
    <property type="match status" value="1"/>
</dbReference>